<feature type="region of interest" description="Disordered" evidence="1">
    <location>
        <begin position="560"/>
        <end position="698"/>
    </location>
</feature>
<evidence type="ECO:0000313" key="2">
    <source>
        <dbReference type="EMBL" id="KAK1739046.1"/>
    </source>
</evidence>
<feature type="compositionally biased region" description="Low complexity" evidence="1">
    <location>
        <begin position="774"/>
        <end position="789"/>
    </location>
</feature>
<feature type="compositionally biased region" description="Polar residues" evidence="1">
    <location>
        <begin position="621"/>
        <end position="642"/>
    </location>
</feature>
<keyword evidence="3" id="KW-1185">Reference proteome</keyword>
<sequence length="789" mass="88176">MKKKNAPRATPDEWERRLASILDKSRNSLLDINAKYDRRSKHHALCGIENLHCGPHERKAIEAFQAKVNVPLSRPLSRSTDDEIYRSVEPRISKYVDDKLVVKARAIDALHDQISALSDDIRQLAKDSTRTTKAVSHQERRLDRLSTEFDTRQGNLSNIEASILNEKDWKGKIETELGILVQSTKQQSSELASKAGLASLKAVFESAKSETAMSISLAVSPLQASIKREIKALREGMKEEVSINIQPFQANLMETLKVAVERETKLSIEKELERLQGCIESFKKSKGKVQAFVTSAVETAETNLQGELETSLKEVKRLQKDVGLLRRSLRDDVATDLTTLKEEMAQITIKQAEFMPALNTTIESCRSDLSNSMVEGLSDIISKATTRSKAVDDTFVAIKLQLEEFQAQQREEASRQTYDIAKLFERMSEMEANLLKMTRQFHTNDDRTLSEKVNSLVTSKIQLLEEKIRVLENSQSSINIKESEVWRESLQLLQQEENSRRRSSMLGLLPAASIDEEEEDKLNISEERNRTLSDVARKVLAVASKRGHDPSLVELAKRMQSGKIATPHHGRNREEARNYSSPESETSISTTEALSLCGVRLNDDDEVETPRTDSPTPQPLPSRSTPSPTQSCLDTVLNQSTPEVCAEDRPKEAATPLKDGSPINVSSLSKSVDEDEDVNQPPFTVKEEEYTVGNSSIEGSITSYDEIIEVTRPPPNRTPLPTGQQTGYNPTRLSNPEPYEGWDSLLTELRASGLILRDGNEDKEKSPNEEADESSSSSGSYGSDSFESE</sequence>
<accession>A0AAD9D9C0</accession>
<evidence type="ECO:0000313" key="3">
    <source>
        <dbReference type="Proteomes" id="UP001224775"/>
    </source>
</evidence>
<name>A0AAD9D9C0_9STRA</name>
<feature type="compositionally biased region" description="Polar residues" evidence="1">
    <location>
        <begin position="723"/>
        <end position="734"/>
    </location>
</feature>
<comment type="caution">
    <text evidence="2">The sequence shown here is derived from an EMBL/GenBank/DDBJ whole genome shotgun (WGS) entry which is preliminary data.</text>
</comment>
<evidence type="ECO:0000256" key="1">
    <source>
        <dbReference type="SAM" id="MobiDB-lite"/>
    </source>
</evidence>
<gene>
    <name evidence="2" type="ORF">QTG54_010362</name>
</gene>
<organism evidence="2 3">
    <name type="scientific">Skeletonema marinoi</name>
    <dbReference type="NCBI Taxonomy" id="267567"/>
    <lineage>
        <taxon>Eukaryota</taxon>
        <taxon>Sar</taxon>
        <taxon>Stramenopiles</taxon>
        <taxon>Ochrophyta</taxon>
        <taxon>Bacillariophyta</taxon>
        <taxon>Coscinodiscophyceae</taxon>
        <taxon>Thalassiosirophycidae</taxon>
        <taxon>Thalassiosirales</taxon>
        <taxon>Skeletonemataceae</taxon>
        <taxon>Skeletonema</taxon>
        <taxon>Skeletonema marinoi-dohrnii complex</taxon>
    </lineage>
</organism>
<dbReference type="AlphaFoldDB" id="A0AAD9D9C0"/>
<protein>
    <submittedName>
        <fullName evidence="2">Uncharacterized protein</fullName>
    </submittedName>
</protein>
<dbReference type="EMBL" id="JATAAI010000019">
    <property type="protein sequence ID" value="KAK1739046.1"/>
    <property type="molecule type" value="Genomic_DNA"/>
</dbReference>
<feature type="compositionally biased region" description="Low complexity" evidence="1">
    <location>
        <begin position="580"/>
        <end position="592"/>
    </location>
</feature>
<feature type="region of interest" description="Disordered" evidence="1">
    <location>
        <begin position="711"/>
        <end position="789"/>
    </location>
</feature>
<feature type="compositionally biased region" description="Basic and acidic residues" evidence="1">
    <location>
        <begin position="758"/>
        <end position="768"/>
    </location>
</feature>
<dbReference type="Proteomes" id="UP001224775">
    <property type="component" value="Unassembled WGS sequence"/>
</dbReference>
<reference evidence="2" key="1">
    <citation type="submission" date="2023-06" db="EMBL/GenBank/DDBJ databases">
        <title>Survivors Of The Sea: Transcriptome response of Skeletonema marinoi to long-term dormancy.</title>
        <authorList>
            <person name="Pinder M.I.M."/>
            <person name="Kourtchenko O."/>
            <person name="Robertson E.K."/>
            <person name="Larsson T."/>
            <person name="Maumus F."/>
            <person name="Osuna-Cruz C.M."/>
            <person name="Vancaester E."/>
            <person name="Stenow R."/>
            <person name="Vandepoele K."/>
            <person name="Ploug H."/>
            <person name="Bruchert V."/>
            <person name="Godhe A."/>
            <person name="Topel M."/>
        </authorList>
    </citation>
    <scope>NUCLEOTIDE SEQUENCE</scope>
    <source>
        <strain evidence="2">R05AC</strain>
    </source>
</reference>
<proteinExistence type="predicted"/>